<dbReference type="GeneID" id="93702118"/>
<dbReference type="SMART" id="SM00388">
    <property type="entry name" value="HisKA"/>
    <property type="match status" value="1"/>
</dbReference>
<dbReference type="PANTHER" id="PTHR45528">
    <property type="entry name" value="SENSOR HISTIDINE KINASE CPXA"/>
    <property type="match status" value="1"/>
</dbReference>
<keyword evidence="12" id="KW-0472">Membrane</keyword>
<dbReference type="RefSeq" id="WP_040061083.1">
    <property type="nucleotide sequence ID" value="NZ_CP011974.1"/>
</dbReference>
<keyword evidence="6" id="KW-0812">Transmembrane</keyword>
<organism evidence="13 14">
    <name type="scientific">Priestia filamentosa</name>
    <dbReference type="NCBI Taxonomy" id="1402861"/>
    <lineage>
        <taxon>Bacteria</taxon>
        <taxon>Bacillati</taxon>
        <taxon>Bacillota</taxon>
        <taxon>Bacilli</taxon>
        <taxon>Bacillales</taxon>
        <taxon>Bacillaceae</taxon>
        <taxon>Priestia</taxon>
    </lineage>
</organism>
<evidence type="ECO:0000256" key="2">
    <source>
        <dbReference type="ARBA" id="ARBA00004141"/>
    </source>
</evidence>
<sequence length="334" mass="38498">MRYDKTYLLLLLQLFLVFSLFFLENDSLLAVILKSILLLFPLLFIMQRFNVIKKIRETEEFLRRAVQGNKRIRLRTGSDAIFHETTFLINKIIEQYEEIEAEAVRSQLARKRFLSSISHDIRTPLTSIIGYIDALKDNIFRSEDEKQKYLHILSSKSSRLKEIIEDLFHMAKLDADEVSFSFQKLDLAEAIREVLIEFLPLIEKEKVSLSVDIPPSPCFVYADATSIARIMTNLLKNSLCHGRDGKILKVSLSDKGEIYELAIQDQGKGIEARELPYVFDRLYKGDYARKSSSGSGLGLFIAKELTEKHKGALEVESIPWQNTTFRFSLPKLHV</sequence>
<dbReference type="AlphaFoldDB" id="A0A1X7ES67"/>
<proteinExistence type="predicted"/>
<evidence type="ECO:0000313" key="14">
    <source>
        <dbReference type="Proteomes" id="UP000036202"/>
    </source>
</evidence>
<dbReference type="InterPro" id="IPR004358">
    <property type="entry name" value="Sig_transdc_His_kin-like_C"/>
</dbReference>
<dbReference type="Pfam" id="PF02518">
    <property type="entry name" value="HATPase_c"/>
    <property type="match status" value="1"/>
</dbReference>
<evidence type="ECO:0000256" key="11">
    <source>
        <dbReference type="ARBA" id="ARBA00023012"/>
    </source>
</evidence>
<dbReference type="InterPro" id="IPR003594">
    <property type="entry name" value="HATPase_dom"/>
</dbReference>
<comment type="subcellular location">
    <subcellularLocation>
        <location evidence="2">Membrane</location>
        <topology evidence="2">Multi-pass membrane protein</topology>
    </subcellularLocation>
</comment>
<dbReference type="InterPro" id="IPR036890">
    <property type="entry name" value="HATPase_C_sf"/>
</dbReference>
<dbReference type="CDD" id="cd00082">
    <property type="entry name" value="HisKA"/>
    <property type="match status" value="1"/>
</dbReference>
<keyword evidence="7" id="KW-0547">Nucleotide-binding</keyword>
<dbReference type="SUPFAM" id="SSF55874">
    <property type="entry name" value="ATPase domain of HSP90 chaperone/DNA topoisomerase II/histidine kinase"/>
    <property type="match status" value="1"/>
</dbReference>
<dbReference type="FunFam" id="1.10.287.130:FF:000001">
    <property type="entry name" value="Two-component sensor histidine kinase"/>
    <property type="match status" value="1"/>
</dbReference>
<dbReference type="SUPFAM" id="SSF47384">
    <property type="entry name" value="Homodimeric domain of signal transducing histidine kinase"/>
    <property type="match status" value="1"/>
</dbReference>
<keyword evidence="10" id="KW-1133">Transmembrane helix</keyword>
<evidence type="ECO:0000256" key="3">
    <source>
        <dbReference type="ARBA" id="ARBA00012438"/>
    </source>
</evidence>
<evidence type="ECO:0000256" key="6">
    <source>
        <dbReference type="ARBA" id="ARBA00022692"/>
    </source>
</evidence>
<dbReference type="InterPro" id="IPR036097">
    <property type="entry name" value="HisK_dim/P_sf"/>
</dbReference>
<evidence type="ECO:0000256" key="12">
    <source>
        <dbReference type="ARBA" id="ARBA00023136"/>
    </source>
</evidence>
<dbReference type="PATRIC" id="fig|135735.6.peg.3158"/>
<gene>
    <name evidence="13" type="ORF">BEH_14920</name>
</gene>
<name>A0A1X7ES67_9BACI</name>
<keyword evidence="11" id="KW-0902">Two-component regulatory system</keyword>
<dbReference type="SMART" id="SM00387">
    <property type="entry name" value="HATPase_c"/>
    <property type="match status" value="1"/>
</dbReference>
<protein>
    <recommendedName>
        <fullName evidence="3">histidine kinase</fullName>
        <ecNumber evidence="3">2.7.13.3</ecNumber>
    </recommendedName>
</protein>
<comment type="catalytic activity">
    <reaction evidence="1">
        <text>ATP + protein L-histidine = ADP + protein N-phospho-L-histidine.</text>
        <dbReference type="EC" id="2.7.13.3"/>
    </reaction>
</comment>
<keyword evidence="14" id="KW-1185">Reference proteome</keyword>
<evidence type="ECO:0000256" key="4">
    <source>
        <dbReference type="ARBA" id="ARBA00022553"/>
    </source>
</evidence>
<dbReference type="GO" id="GO:0005524">
    <property type="term" value="F:ATP binding"/>
    <property type="evidence" value="ECO:0007669"/>
    <property type="project" value="UniProtKB-KW"/>
</dbReference>
<dbReference type="Pfam" id="PF00512">
    <property type="entry name" value="HisKA"/>
    <property type="match status" value="1"/>
</dbReference>
<dbReference type="PROSITE" id="PS50109">
    <property type="entry name" value="HIS_KIN"/>
    <property type="match status" value="1"/>
</dbReference>
<keyword evidence="9" id="KW-0067">ATP-binding</keyword>
<evidence type="ECO:0000256" key="10">
    <source>
        <dbReference type="ARBA" id="ARBA00022989"/>
    </source>
</evidence>
<evidence type="ECO:0000256" key="8">
    <source>
        <dbReference type="ARBA" id="ARBA00022777"/>
    </source>
</evidence>
<keyword evidence="4" id="KW-0597">Phosphoprotein</keyword>
<dbReference type="PRINTS" id="PR00344">
    <property type="entry name" value="BCTRLSENSOR"/>
</dbReference>
<keyword evidence="8 13" id="KW-0418">Kinase</keyword>
<dbReference type="EC" id="2.7.13.3" evidence="3"/>
<reference evidence="14" key="2">
    <citation type="submission" date="2015-06" db="EMBL/GenBank/DDBJ databases">
        <title>Genome Sequence of Bacillus endophyticus and Analysis of its Companion Mechanism in the Ketogulonigenium vulgare-Bacillus strain Consortium.</title>
        <authorList>
            <person name="Jia N."/>
            <person name="Du J."/>
            <person name="Ding M.-Z."/>
            <person name="Gao F."/>
            <person name="Yuan Y.-J."/>
        </authorList>
    </citation>
    <scope>NUCLEOTIDE SEQUENCE [LARGE SCALE GENOMIC DNA]</scope>
    <source>
        <strain evidence="14">Hbe603</strain>
    </source>
</reference>
<dbReference type="Gene3D" id="3.30.565.10">
    <property type="entry name" value="Histidine kinase-like ATPase, C-terminal domain"/>
    <property type="match status" value="1"/>
</dbReference>
<dbReference type="GO" id="GO:0000155">
    <property type="term" value="F:phosphorelay sensor kinase activity"/>
    <property type="evidence" value="ECO:0007669"/>
    <property type="project" value="InterPro"/>
</dbReference>
<reference evidence="13 14" key="1">
    <citation type="journal article" date="2015" name="PLoS ONE">
        <title>Genome Sequence of Bacillus endophyticus and Analysis of Its Companion Mechanism in the Ketogulonigenium vulgare-Bacillus Strain Consortium.</title>
        <authorList>
            <person name="Jia N."/>
            <person name="Du J."/>
            <person name="Ding M.Z."/>
            <person name="Gao F."/>
            <person name="Yuan Y.J."/>
        </authorList>
    </citation>
    <scope>NUCLEOTIDE SEQUENCE [LARGE SCALE GENOMIC DNA]</scope>
    <source>
        <strain evidence="13 14">Hbe603</strain>
    </source>
</reference>
<dbReference type="InterPro" id="IPR003661">
    <property type="entry name" value="HisK_dim/P_dom"/>
</dbReference>
<dbReference type="Proteomes" id="UP000036202">
    <property type="component" value="Chromosome"/>
</dbReference>
<dbReference type="GO" id="GO:0005886">
    <property type="term" value="C:plasma membrane"/>
    <property type="evidence" value="ECO:0007669"/>
    <property type="project" value="TreeGrafter"/>
</dbReference>
<dbReference type="InterPro" id="IPR005467">
    <property type="entry name" value="His_kinase_dom"/>
</dbReference>
<evidence type="ECO:0000313" key="13">
    <source>
        <dbReference type="EMBL" id="AKO93253.1"/>
    </source>
</evidence>
<dbReference type="KEGG" id="beo:BEH_14920"/>
<dbReference type="Gene3D" id="1.10.287.130">
    <property type="match status" value="1"/>
</dbReference>
<dbReference type="PANTHER" id="PTHR45528:SF8">
    <property type="entry name" value="HISTIDINE KINASE"/>
    <property type="match status" value="1"/>
</dbReference>
<dbReference type="EMBL" id="CP011974">
    <property type="protein sequence ID" value="AKO93253.1"/>
    <property type="molecule type" value="Genomic_DNA"/>
</dbReference>
<dbReference type="InterPro" id="IPR050398">
    <property type="entry name" value="HssS/ArlS-like"/>
</dbReference>
<evidence type="ECO:0000256" key="9">
    <source>
        <dbReference type="ARBA" id="ARBA00022840"/>
    </source>
</evidence>
<evidence type="ECO:0000256" key="1">
    <source>
        <dbReference type="ARBA" id="ARBA00000085"/>
    </source>
</evidence>
<dbReference type="OrthoDB" id="9792991at2"/>
<evidence type="ECO:0000256" key="5">
    <source>
        <dbReference type="ARBA" id="ARBA00022679"/>
    </source>
</evidence>
<accession>A0A1X7ES67</accession>
<accession>A0A0H4KY72</accession>
<keyword evidence="5" id="KW-0808">Transferase</keyword>
<evidence type="ECO:0000256" key="7">
    <source>
        <dbReference type="ARBA" id="ARBA00022741"/>
    </source>
</evidence>